<reference evidence="1 2" key="1">
    <citation type="journal article" date="2022" name="Plant J.">
        <title>Chromosome-level genome of Camellia lanceoleosa provides a valuable resource for understanding genome evolution and self-incompatibility.</title>
        <authorList>
            <person name="Gong W."/>
            <person name="Xiao S."/>
            <person name="Wang L."/>
            <person name="Liao Z."/>
            <person name="Chang Y."/>
            <person name="Mo W."/>
            <person name="Hu G."/>
            <person name="Li W."/>
            <person name="Zhao G."/>
            <person name="Zhu H."/>
            <person name="Hu X."/>
            <person name="Ji K."/>
            <person name="Xiang X."/>
            <person name="Song Q."/>
            <person name="Yuan D."/>
            <person name="Jin S."/>
            <person name="Zhang L."/>
        </authorList>
    </citation>
    <scope>NUCLEOTIDE SEQUENCE [LARGE SCALE GENOMIC DNA]</scope>
    <source>
        <strain evidence="1">SQ_2022a</strain>
    </source>
</reference>
<keyword evidence="2" id="KW-1185">Reference proteome</keyword>
<protein>
    <submittedName>
        <fullName evidence="1">Solute carrier family 35 member F1</fullName>
    </submittedName>
</protein>
<dbReference type="Proteomes" id="UP001060215">
    <property type="component" value="Chromosome 4"/>
</dbReference>
<evidence type="ECO:0000313" key="1">
    <source>
        <dbReference type="EMBL" id="KAI8016571.1"/>
    </source>
</evidence>
<dbReference type="EMBL" id="CM045761">
    <property type="protein sequence ID" value="KAI8016571.1"/>
    <property type="molecule type" value="Genomic_DNA"/>
</dbReference>
<gene>
    <name evidence="1" type="ORF">LOK49_LG05G00921</name>
</gene>
<name>A0ACC0HX74_9ERIC</name>
<comment type="caution">
    <text evidence="1">The sequence shown here is derived from an EMBL/GenBank/DDBJ whole genome shotgun (WGS) entry which is preliminary data.</text>
</comment>
<sequence length="338" mass="37594">MNMNWWRNNEALLRVLYALFLGQVVSFLMSLMSFAASVVADLDVDAPLTLSFFSYLALALVYGSILLYRGRKLMIPWYWYVLLGFIDVQGNYLVNKAYQYSSITSVTLLMCWTIAWVIILTWFFLGTRYSLWQFFGAALGVVGLGLVLISDAGVGGGGGSKPIMGDVLVIVATFFFATGNVGEEFCVKNKDRVEYVSMIGLFGSLITICEIAIVERTTLESVKWSIEIILAFAGYALASFMCSSLVPFVLKMNGATMLNLSILTTSMWAVVIRVFFYHQQVDWLYYLSFAIVVVGIVVYSTTEKDHVPVPALEDGNLNGQYQVLSEEEIAQSTNNTTA</sequence>
<organism evidence="1 2">
    <name type="scientific">Camellia lanceoleosa</name>
    <dbReference type="NCBI Taxonomy" id="1840588"/>
    <lineage>
        <taxon>Eukaryota</taxon>
        <taxon>Viridiplantae</taxon>
        <taxon>Streptophyta</taxon>
        <taxon>Embryophyta</taxon>
        <taxon>Tracheophyta</taxon>
        <taxon>Spermatophyta</taxon>
        <taxon>Magnoliopsida</taxon>
        <taxon>eudicotyledons</taxon>
        <taxon>Gunneridae</taxon>
        <taxon>Pentapetalae</taxon>
        <taxon>asterids</taxon>
        <taxon>Ericales</taxon>
        <taxon>Theaceae</taxon>
        <taxon>Camellia</taxon>
    </lineage>
</organism>
<proteinExistence type="predicted"/>
<accession>A0ACC0HX74</accession>
<evidence type="ECO:0000313" key="2">
    <source>
        <dbReference type="Proteomes" id="UP001060215"/>
    </source>
</evidence>